<proteinExistence type="predicted"/>
<organism evidence="3 4">
    <name type="scientific">Monosiga brevicollis</name>
    <name type="common">Choanoflagellate</name>
    <dbReference type="NCBI Taxonomy" id="81824"/>
    <lineage>
        <taxon>Eukaryota</taxon>
        <taxon>Choanoflagellata</taxon>
        <taxon>Craspedida</taxon>
        <taxon>Salpingoecidae</taxon>
        <taxon>Monosiga</taxon>
    </lineage>
</organism>
<accession>A9UUW6</accession>
<evidence type="ECO:0000313" key="3">
    <source>
        <dbReference type="EMBL" id="EDQ90788.1"/>
    </source>
</evidence>
<dbReference type="RefSeq" id="XP_001744085.1">
    <property type="nucleotide sequence ID" value="XM_001744033.1"/>
</dbReference>
<protein>
    <submittedName>
        <fullName evidence="3">Uncharacterized protein</fullName>
    </submittedName>
</protein>
<evidence type="ECO:0000313" key="4">
    <source>
        <dbReference type="Proteomes" id="UP000001357"/>
    </source>
</evidence>
<dbReference type="AlphaFoldDB" id="A9UUW6"/>
<keyword evidence="2" id="KW-0812">Transmembrane</keyword>
<gene>
    <name evidence="3" type="ORF">MONBRDRAFT_6652</name>
</gene>
<dbReference type="InParanoid" id="A9UUW6"/>
<feature type="region of interest" description="Disordered" evidence="1">
    <location>
        <begin position="1"/>
        <end position="24"/>
    </location>
</feature>
<reference evidence="3 4" key="1">
    <citation type="journal article" date="2008" name="Nature">
        <title>The genome of the choanoflagellate Monosiga brevicollis and the origin of metazoans.</title>
        <authorList>
            <consortium name="JGI Sequencing"/>
            <person name="King N."/>
            <person name="Westbrook M.J."/>
            <person name="Young S.L."/>
            <person name="Kuo A."/>
            <person name="Abedin M."/>
            <person name="Chapman J."/>
            <person name="Fairclough S."/>
            <person name="Hellsten U."/>
            <person name="Isogai Y."/>
            <person name="Letunic I."/>
            <person name="Marr M."/>
            <person name="Pincus D."/>
            <person name="Putnam N."/>
            <person name="Rokas A."/>
            <person name="Wright K.J."/>
            <person name="Zuzow R."/>
            <person name="Dirks W."/>
            <person name="Good M."/>
            <person name="Goodstein D."/>
            <person name="Lemons D."/>
            <person name="Li W."/>
            <person name="Lyons J.B."/>
            <person name="Morris A."/>
            <person name="Nichols S."/>
            <person name="Richter D.J."/>
            <person name="Salamov A."/>
            <person name="Bork P."/>
            <person name="Lim W.A."/>
            <person name="Manning G."/>
            <person name="Miller W.T."/>
            <person name="McGinnis W."/>
            <person name="Shapiro H."/>
            <person name="Tjian R."/>
            <person name="Grigoriev I.V."/>
            <person name="Rokhsar D."/>
        </authorList>
    </citation>
    <scope>NUCLEOTIDE SEQUENCE [LARGE SCALE GENOMIC DNA]</scope>
    <source>
        <strain evidence="4">MX1 / ATCC 50154</strain>
    </source>
</reference>
<evidence type="ECO:0000256" key="2">
    <source>
        <dbReference type="SAM" id="Phobius"/>
    </source>
</evidence>
<sequence length="173" mass="18645">MPTGRTVTPPLDVDATTMGPGTPARANSSTMLGLVDDSTLEVVIVVAAAVGLLLLLLGIKTCCCRQRGHSSLVHRLEEGDGSVEDEVSERHCGWCCCCRDDAKGWSDGFELYASTQPEWDDSFDKGSTPQSDRLAKLRHKIYMNAQLLAQTDADTLHSEQALVVDGQPLATRA</sequence>
<keyword evidence="2" id="KW-1133">Transmembrane helix</keyword>
<evidence type="ECO:0000256" key="1">
    <source>
        <dbReference type="SAM" id="MobiDB-lite"/>
    </source>
</evidence>
<dbReference type="EMBL" id="CH991546">
    <property type="protein sequence ID" value="EDQ90788.1"/>
    <property type="molecule type" value="Genomic_DNA"/>
</dbReference>
<dbReference type="KEGG" id="mbr:MONBRDRAFT_6652"/>
<dbReference type="GeneID" id="5889532"/>
<keyword evidence="4" id="KW-1185">Reference proteome</keyword>
<name>A9UUW6_MONBE</name>
<keyword evidence="2" id="KW-0472">Membrane</keyword>
<feature type="transmembrane region" description="Helical" evidence="2">
    <location>
        <begin position="39"/>
        <end position="59"/>
    </location>
</feature>
<dbReference type="Proteomes" id="UP000001357">
    <property type="component" value="Unassembled WGS sequence"/>
</dbReference>